<reference evidence="14 15" key="1">
    <citation type="submission" date="2020-04" db="EMBL/GenBank/DDBJ databases">
        <authorList>
            <person name="Laetsch R D."/>
            <person name="Stevens L."/>
            <person name="Kumar S."/>
            <person name="Blaxter L. M."/>
        </authorList>
    </citation>
    <scope>NUCLEOTIDE SEQUENCE [LARGE SCALE GENOMIC DNA]</scope>
</reference>
<feature type="domain" description="Peptidase S26" evidence="13">
    <location>
        <begin position="118"/>
        <end position="158"/>
    </location>
</feature>
<comment type="caution">
    <text evidence="14">The sequence shown here is derived from an EMBL/GenBank/DDBJ whole genome shotgun (WGS) entry which is preliminary data.</text>
</comment>
<dbReference type="EMBL" id="CADEPM010000005">
    <property type="protein sequence ID" value="CAB3406191.1"/>
    <property type="molecule type" value="Genomic_DNA"/>
</dbReference>
<dbReference type="GO" id="GO:0004252">
    <property type="term" value="F:serine-type endopeptidase activity"/>
    <property type="evidence" value="ECO:0007669"/>
    <property type="project" value="InterPro"/>
</dbReference>
<comment type="subunit">
    <text evidence="3">Heterodimer of 2 subunits, IMMPL1 and IMMPL2.</text>
</comment>
<evidence type="ECO:0000256" key="12">
    <source>
        <dbReference type="PIRSR" id="PIRSR600223-1"/>
    </source>
</evidence>
<dbReference type="InterPro" id="IPR000223">
    <property type="entry name" value="Pept_S26A_signal_pept_1"/>
</dbReference>
<keyword evidence="11" id="KW-0472">Membrane</keyword>
<keyword evidence="7" id="KW-0999">Mitochondrion inner membrane</keyword>
<evidence type="ECO:0000256" key="6">
    <source>
        <dbReference type="ARBA" id="ARBA00022692"/>
    </source>
</evidence>
<keyword evidence="8" id="KW-0378">Hydrolase</keyword>
<evidence type="ECO:0000313" key="15">
    <source>
        <dbReference type="Proteomes" id="UP000494206"/>
    </source>
</evidence>
<evidence type="ECO:0000256" key="1">
    <source>
        <dbReference type="ARBA" id="ARBA00004434"/>
    </source>
</evidence>
<name>A0A8S1F2M2_9PELO</name>
<evidence type="ECO:0000256" key="9">
    <source>
        <dbReference type="ARBA" id="ARBA00022989"/>
    </source>
</evidence>
<feature type="active site" evidence="12">
    <location>
        <position position="35"/>
    </location>
</feature>
<protein>
    <recommendedName>
        <fullName evidence="4">Mitochondrial inner membrane protease subunit 2</fullName>
    </recommendedName>
</protein>
<dbReference type="InterPro" id="IPR019533">
    <property type="entry name" value="Peptidase_S26"/>
</dbReference>
<evidence type="ECO:0000256" key="2">
    <source>
        <dbReference type="ARBA" id="ARBA00007066"/>
    </source>
</evidence>
<dbReference type="InterPro" id="IPR037730">
    <property type="entry name" value="IMP2"/>
</dbReference>
<evidence type="ECO:0000256" key="5">
    <source>
        <dbReference type="ARBA" id="ARBA00022670"/>
    </source>
</evidence>
<dbReference type="PANTHER" id="PTHR46041">
    <property type="entry name" value="MITOCHONDRIAL INNER MEMBRANE PROTEASE SUBUNIT 2"/>
    <property type="match status" value="1"/>
</dbReference>
<dbReference type="GO" id="GO:0006465">
    <property type="term" value="P:signal peptide processing"/>
    <property type="evidence" value="ECO:0007669"/>
    <property type="project" value="InterPro"/>
</dbReference>
<keyword evidence="9" id="KW-1133">Transmembrane helix</keyword>
<dbReference type="OrthoDB" id="9996127at2759"/>
<dbReference type="PANTHER" id="PTHR46041:SF2">
    <property type="entry name" value="MITOCHONDRIAL INNER MEMBRANE PROTEASE SUBUNIT 2"/>
    <property type="match status" value="1"/>
</dbReference>
<keyword evidence="5" id="KW-0645">Protease</keyword>
<dbReference type="CDD" id="cd06530">
    <property type="entry name" value="S26_SPase_I"/>
    <property type="match status" value="1"/>
</dbReference>
<comment type="similarity">
    <text evidence="2">Belongs to the peptidase S26 family. IMP2 subfamily.</text>
</comment>
<evidence type="ECO:0000256" key="4">
    <source>
        <dbReference type="ARBA" id="ARBA00013650"/>
    </source>
</evidence>
<keyword evidence="15" id="KW-1185">Reference proteome</keyword>
<evidence type="ECO:0000256" key="11">
    <source>
        <dbReference type="ARBA" id="ARBA00023136"/>
    </source>
</evidence>
<gene>
    <name evidence="14" type="ORF">CBOVIS_LOCUS8295</name>
</gene>
<dbReference type="Proteomes" id="UP000494206">
    <property type="component" value="Unassembled WGS sequence"/>
</dbReference>
<dbReference type="SUPFAM" id="SSF51306">
    <property type="entry name" value="LexA/Signal peptidase"/>
    <property type="match status" value="1"/>
</dbReference>
<keyword evidence="6" id="KW-0812">Transmembrane</keyword>
<dbReference type="PRINTS" id="PR00727">
    <property type="entry name" value="LEADERPTASE"/>
</dbReference>
<dbReference type="AlphaFoldDB" id="A0A8S1F2M2"/>
<evidence type="ECO:0000256" key="10">
    <source>
        <dbReference type="ARBA" id="ARBA00023128"/>
    </source>
</evidence>
<comment type="subcellular location">
    <subcellularLocation>
        <location evidence="1">Mitochondrion inner membrane</location>
        <topology evidence="1">Single-pass membrane protein</topology>
    </subcellularLocation>
</comment>
<sequence length="166" mass="19127">MRPIFRKLGKLIVGTCAGITFSDVVGHPAQVIGLSMFPTLQGEDARWWKRDFVWLSTWCLYDCNPGTILTFMTRNRCSEIHIITLLFRCPRDPSSIHIKRVTATEGKFVKPEHRDVLTQIPKGHYWMEGDNPVNRNDSNVYGPVNSGLVKGRATHIIWPPNRWRRL</sequence>
<proteinExistence type="inferred from homology"/>
<dbReference type="GO" id="GO:0006627">
    <property type="term" value="P:protein processing involved in protein targeting to mitochondrion"/>
    <property type="evidence" value="ECO:0007669"/>
    <property type="project" value="InterPro"/>
</dbReference>
<keyword evidence="10" id="KW-0496">Mitochondrion</keyword>
<dbReference type="InterPro" id="IPR036286">
    <property type="entry name" value="LexA/Signal_pep-like_sf"/>
</dbReference>
<organism evidence="14 15">
    <name type="scientific">Caenorhabditis bovis</name>
    <dbReference type="NCBI Taxonomy" id="2654633"/>
    <lineage>
        <taxon>Eukaryota</taxon>
        <taxon>Metazoa</taxon>
        <taxon>Ecdysozoa</taxon>
        <taxon>Nematoda</taxon>
        <taxon>Chromadorea</taxon>
        <taxon>Rhabditida</taxon>
        <taxon>Rhabditina</taxon>
        <taxon>Rhabditomorpha</taxon>
        <taxon>Rhabditoidea</taxon>
        <taxon>Rhabditidae</taxon>
        <taxon>Peloderinae</taxon>
        <taxon>Caenorhabditis</taxon>
    </lineage>
</organism>
<evidence type="ECO:0000256" key="3">
    <source>
        <dbReference type="ARBA" id="ARBA00011805"/>
    </source>
</evidence>
<evidence type="ECO:0000259" key="13">
    <source>
        <dbReference type="Pfam" id="PF10502"/>
    </source>
</evidence>
<evidence type="ECO:0000256" key="7">
    <source>
        <dbReference type="ARBA" id="ARBA00022792"/>
    </source>
</evidence>
<dbReference type="Gene3D" id="2.10.109.10">
    <property type="entry name" value="Umud Fragment, subunit A"/>
    <property type="match status" value="1"/>
</dbReference>
<dbReference type="GO" id="GO:0042720">
    <property type="term" value="C:mitochondrial inner membrane peptidase complex"/>
    <property type="evidence" value="ECO:0007669"/>
    <property type="project" value="InterPro"/>
</dbReference>
<evidence type="ECO:0000313" key="14">
    <source>
        <dbReference type="EMBL" id="CAB3406191.1"/>
    </source>
</evidence>
<accession>A0A8S1F2M2</accession>
<feature type="active site" evidence="12">
    <location>
        <position position="99"/>
    </location>
</feature>
<dbReference type="Pfam" id="PF10502">
    <property type="entry name" value="Peptidase_S26"/>
    <property type="match status" value="1"/>
</dbReference>
<evidence type="ECO:0000256" key="8">
    <source>
        <dbReference type="ARBA" id="ARBA00022801"/>
    </source>
</evidence>